<dbReference type="PROSITE" id="PS51257">
    <property type="entry name" value="PROKAR_LIPOPROTEIN"/>
    <property type="match status" value="1"/>
</dbReference>
<accession>A0A645BDR5</accession>
<dbReference type="PANTHER" id="PTHR36507">
    <property type="entry name" value="BLL1555 PROTEIN"/>
    <property type="match status" value="1"/>
</dbReference>
<sequence>MKKYHILLLSIITIMAFAIIGCGSGKSAQSTTQVAEKNIVTIHEFKFNPAEITIQKGEAITWINEDSVTHTVTGTAINSGPLEKGKSFKQTFNEMGTFDYSCTPHPYMKGKVIVK</sequence>
<proteinExistence type="predicted"/>
<dbReference type="CDD" id="cd13921">
    <property type="entry name" value="Amicyanin"/>
    <property type="match status" value="1"/>
</dbReference>
<comment type="caution">
    <text evidence="2">The sequence shown here is derived from an EMBL/GenBank/DDBJ whole genome shotgun (WGS) entry which is preliminary data.</text>
</comment>
<organism evidence="2">
    <name type="scientific">bioreactor metagenome</name>
    <dbReference type="NCBI Taxonomy" id="1076179"/>
    <lineage>
        <taxon>unclassified sequences</taxon>
        <taxon>metagenomes</taxon>
        <taxon>ecological metagenomes</taxon>
    </lineage>
</organism>
<evidence type="ECO:0000313" key="2">
    <source>
        <dbReference type="EMBL" id="MPM59854.1"/>
    </source>
</evidence>
<feature type="domain" description="EfeO-type cupredoxin-like" evidence="1">
    <location>
        <begin position="17"/>
        <end position="114"/>
    </location>
</feature>
<dbReference type="EMBL" id="VSSQ01017487">
    <property type="protein sequence ID" value="MPM59854.1"/>
    <property type="molecule type" value="Genomic_DNA"/>
</dbReference>
<evidence type="ECO:0000259" key="1">
    <source>
        <dbReference type="Pfam" id="PF13473"/>
    </source>
</evidence>
<name>A0A645BDR5_9ZZZZ</name>
<gene>
    <name evidence="2" type="primary">mauC</name>
    <name evidence="2" type="ORF">SDC9_106700</name>
</gene>
<dbReference type="Pfam" id="PF13473">
    <property type="entry name" value="Cupredoxin_1"/>
    <property type="match status" value="1"/>
</dbReference>
<dbReference type="SUPFAM" id="SSF49503">
    <property type="entry name" value="Cupredoxins"/>
    <property type="match status" value="1"/>
</dbReference>
<dbReference type="PANTHER" id="PTHR36507:SF1">
    <property type="entry name" value="BLL1555 PROTEIN"/>
    <property type="match status" value="1"/>
</dbReference>
<dbReference type="AlphaFoldDB" id="A0A645BDR5"/>
<dbReference type="InterPro" id="IPR008972">
    <property type="entry name" value="Cupredoxin"/>
</dbReference>
<dbReference type="Gene3D" id="2.60.40.420">
    <property type="entry name" value="Cupredoxins - blue copper proteins"/>
    <property type="match status" value="1"/>
</dbReference>
<protein>
    <submittedName>
        <fullName evidence="2">Amicyanin</fullName>
    </submittedName>
</protein>
<dbReference type="InterPro" id="IPR035668">
    <property type="entry name" value="Amicyanin"/>
</dbReference>
<reference evidence="2" key="1">
    <citation type="submission" date="2019-08" db="EMBL/GenBank/DDBJ databases">
        <authorList>
            <person name="Kucharzyk K."/>
            <person name="Murdoch R.W."/>
            <person name="Higgins S."/>
            <person name="Loffler F."/>
        </authorList>
    </citation>
    <scope>NUCLEOTIDE SEQUENCE</scope>
</reference>
<dbReference type="InterPro" id="IPR028096">
    <property type="entry name" value="EfeO_Cupredoxin"/>
</dbReference>
<dbReference type="InterPro" id="IPR052721">
    <property type="entry name" value="ET_Amicyanin"/>
</dbReference>